<dbReference type="NCBIfam" id="TIGR00573">
    <property type="entry name" value="dnaq"/>
    <property type="match status" value="1"/>
</dbReference>
<comment type="subunit">
    <text evidence="2">DNA polymerase III contains a core (composed of alpha, epsilon and theta chains) that associates with a tau subunit. This core dimerizes to form the POLIII' complex. PolIII' associates with the gamma complex (composed of gamma, delta, delta', psi and chi chains) and with the beta chain to form the complete DNA polymerase III complex.</text>
</comment>
<dbReference type="InterPro" id="IPR012337">
    <property type="entry name" value="RNaseH-like_sf"/>
</dbReference>
<dbReference type="Pfam" id="PF01541">
    <property type="entry name" value="GIY-YIG"/>
    <property type="match status" value="1"/>
</dbReference>
<dbReference type="FunFam" id="3.30.420.10:FF:000045">
    <property type="entry name" value="3'-5' exonuclease DinG"/>
    <property type="match status" value="1"/>
</dbReference>
<dbReference type="PANTHER" id="PTHR30231:SF41">
    <property type="entry name" value="DNA POLYMERASE III SUBUNIT EPSILON"/>
    <property type="match status" value="1"/>
</dbReference>
<dbReference type="PROSITE" id="PS50164">
    <property type="entry name" value="GIY_YIG"/>
    <property type="match status" value="1"/>
</dbReference>
<keyword evidence="4" id="KW-0378">Hydrolase</keyword>
<dbReference type="InterPro" id="IPR036397">
    <property type="entry name" value="RNaseH_sf"/>
</dbReference>
<sequence length="456" mass="52048">MYAIVDIETTGGYAASNDITEVAIVLHDGERVVQRYETLVRPLRAIPYFIQRLTGITDDMVAGAPGFEEVAPVIYNLLRDVVFVAHNVNFDYSFLKHHLSAAGYELDTPKICTVRLTRKVFPGLASYSLGNLCRHFGIGIENRHRAGGDADATALLFQHLLDNNALEQLKLTPKKKSAEFSLPPHLPREQVDQLPYTPGVYYFHDQKGKVIYVGKAKNLKYRVRSHFTHNGAGRQRQDFLRTIFSISFETCGTELMAFILESIEIKRLWPAYNYSQKRAEASFGLYLYEDRSGYHRLVIDKKKKNLAPIYTFNLLVEGHRLMRILIREFRLCPRLCYMQTDNSTCQGVLDATCLGACEQKEAVNNYNDRVAEALSHLEGQLPSFALVDNGQQAEQQSCILIEKGRFYGMGYVPADASVYDLDALKTYLTRYPENDYIRGLVYQHAERYPHKKRLFA</sequence>
<feature type="domain" description="GIY-YIG" evidence="3">
    <location>
        <begin position="196"/>
        <end position="274"/>
    </location>
</feature>
<dbReference type="InterPro" id="IPR006054">
    <property type="entry name" value="DnaQ"/>
</dbReference>
<dbReference type="GO" id="GO:0005829">
    <property type="term" value="C:cytosol"/>
    <property type="evidence" value="ECO:0007669"/>
    <property type="project" value="TreeGrafter"/>
</dbReference>
<dbReference type="GO" id="GO:0045004">
    <property type="term" value="P:DNA replication proofreading"/>
    <property type="evidence" value="ECO:0007669"/>
    <property type="project" value="TreeGrafter"/>
</dbReference>
<dbReference type="SMART" id="SM00465">
    <property type="entry name" value="GIYc"/>
    <property type="match status" value="1"/>
</dbReference>
<dbReference type="InterPro" id="IPR000305">
    <property type="entry name" value="GIY-YIG_endonuc"/>
</dbReference>
<dbReference type="GO" id="GO:0003677">
    <property type="term" value="F:DNA binding"/>
    <property type="evidence" value="ECO:0007669"/>
    <property type="project" value="InterPro"/>
</dbReference>
<organism evidence="4 5">
    <name type="scientific">Candidatus Pseudobacter hemicellulosilyticus</name>
    <dbReference type="NCBI Taxonomy" id="3121375"/>
    <lineage>
        <taxon>Bacteria</taxon>
        <taxon>Pseudomonadati</taxon>
        <taxon>Bacteroidota</taxon>
        <taxon>Chitinophagia</taxon>
        <taxon>Chitinophagales</taxon>
        <taxon>Chitinophagaceae</taxon>
        <taxon>Pseudobacter</taxon>
    </lineage>
</organism>
<evidence type="ECO:0000259" key="3">
    <source>
        <dbReference type="PROSITE" id="PS50164"/>
    </source>
</evidence>
<dbReference type="SUPFAM" id="SSF53098">
    <property type="entry name" value="Ribonuclease H-like"/>
    <property type="match status" value="1"/>
</dbReference>
<name>A0AAJ5WTF7_9BACT</name>
<keyword evidence="4" id="KW-0269">Exonuclease</keyword>
<evidence type="ECO:0000313" key="5">
    <source>
        <dbReference type="Proteomes" id="UP001220610"/>
    </source>
</evidence>
<comment type="function">
    <text evidence="1">DNA polymerase III is a complex, multichain enzyme responsible for most of the replicative synthesis in bacteria. The epsilon subunit contain the editing function and is a proofreading 3'-5' exonuclease.</text>
</comment>
<dbReference type="GO" id="GO:0008408">
    <property type="term" value="F:3'-5' exonuclease activity"/>
    <property type="evidence" value="ECO:0007669"/>
    <property type="project" value="TreeGrafter"/>
</dbReference>
<keyword evidence="4" id="KW-0540">Nuclease</keyword>
<dbReference type="InterPro" id="IPR035901">
    <property type="entry name" value="GIY-YIG_endonuc_sf"/>
</dbReference>
<dbReference type="Gene3D" id="3.30.420.10">
    <property type="entry name" value="Ribonuclease H-like superfamily/Ribonuclease H"/>
    <property type="match status" value="1"/>
</dbReference>
<dbReference type="Proteomes" id="UP001220610">
    <property type="component" value="Chromosome"/>
</dbReference>
<reference evidence="4" key="1">
    <citation type="submission" date="2023-03" db="EMBL/GenBank/DDBJ databases">
        <title>Andean soil-derived lignocellulolytic bacterial consortium as a source of novel taxa and putative plastic-active enzymes.</title>
        <authorList>
            <person name="Diaz-Garcia L."/>
            <person name="Chuvochina M."/>
            <person name="Feuerriegel G."/>
            <person name="Bunk B."/>
            <person name="Sproer C."/>
            <person name="Streit W.R."/>
            <person name="Rodriguez L.M."/>
            <person name="Overmann J."/>
            <person name="Jimenez D.J."/>
        </authorList>
    </citation>
    <scope>NUCLEOTIDE SEQUENCE</scope>
    <source>
        <strain evidence="4">MAG 7</strain>
    </source>
</reference>
<proteinExistence type="predicted"/>
<protein>
    <submittedName>
        <fullName evidence="4">Exonuclease domain-containing protein</fullName>
    </submittedName>
</protein>
<dbReference type="GO" id="GO:0006289">
    <property type="term" value="P:nucleotide-excision repair"/>
    <property type="evidence" value="ECO:0007669"/>
    <property type="project" value="InterPro"/>
</dbReference>
<gene>
    <name evidence="4" type="ORF">P0Y53_16830</name>
</gene>
<dbReference type="Gene3D" id="3.40.1440.10">
    <property type="entry name" value="GIY-YIG endonuclease"/>
    <property type="match status" value="1"/>
</dbReference>
<evidence type="ECO:0000256" key="1">
    <source>
        <dbReference type="ARBA" id="ARBA00025483"/>
    </source>
</evidence>
<dbReference type="SMART" id="SM00479">
    <property type="entry name" value="EXOIII"/>
    <property type="match status" value="1"/>
</dbReference>
<evidence type="ECO:0000256" key="2">
    <source>
        <dbReference type="ARBA" id="ARBA00026073"/>
    </source>
</evidence>
<dbReference type="SUPFAM" id="SSF82771">
    <property type="entry name" value="GIY-YIG endonuclease"/>
    <property type="match status" value="1"/>
</dbReference>
<dbReference type="EMBL" id="CP119311">
    <property type="protein sequence ID" value="WEK34155.1"/>
    <property type="molecule type" value="Genomic_DNA"/>
</dbReference>
<dbReference type="CDD" id="cd10434">
    <property type="entry name" value="GIY-YIG_UvrC_Cho"/>
    <property type="match status" value="1"/>
</dbReference>
<dbReference type="GO" id="GO:0003887">
    <property type="term" value="F:DNA-directed DNA polymerase activity"/>
    <property type="evidence" value="ECO:0007669"/>
    <property type="project" value="InterPro"/>
</dbReference>
<dbReference type="InterPro" id="IPR013520">
    <property type="entry name" value="Ribonucl_H"/>
</dbReference>
<dbReference type="CDD" id="cd06127">
    <property type="entry name" value="DEDDh"/>
    <property type="match status" value="1"/>
</dbReference>
<dbReference type="Pfam" id="PF00929">
    <property type="entry name" value="RNase_T"/>
    <property type="match status" value="1"/>
</dbReference>
<accession>A0AAJ5WTF7</accession>
<dbReference type="PANTHER" id="PTHR30231">
    <property type="entry name" value="DNA POLYMERASE III SUBUNIT EPSILON"/>
    <property type="match status" value="1"/>
</dbReference>
<evidence type="ECO:0000313" key="4">
    <source>
        <dbReference type="EMBL" id="WEK34155.1"/>
    </source>
</evidence>
<dbReference type="AlphaFoldDB" id="A0AAJ5WTF7"/>
<dbReference type="InterPro" id="IPR047296">
    <property type="entry name" value="GIY-YIG_UvrC_Cho"/>
</dbReference>